<feature type="region of interest" description="Disordered" evidence="1">
    <location>
        <begin position="1"/>
        <end position="39"/>
    </location>
</feature>
<proteinExistence type="predicted"/>
<name>A0A1J4JW36_9EUKA</name>
<protein>
    <submittedName>
        <fullName evidence="3">Uncharacterized protein</fullName>
    </submittedName>
</protein>
<evidence type="ECO:0000313" key="3">
    <source>
        <dbReference type="EMBL" id="OHT03343.1"/>
    </source>
</evidence>
<feature type="compositionally biased region" description="Low complexity" evidence="1">
    <location>
        <begin position="25"/>
        <end position="35"/>
    </location>
</feature>
<keyword evidence="4" id="KW-1185">Reference proteome</keyword>
<dbReference type="AlphaFoldDB" id="A0A1J4JW36"/>
<organism evidence="3 4">
    <name type="scientific">Tritrichomonas foetus</name>
    <dbReference type="NCBI Taxonomy" id="1144522"/>
    <lineage>
        <taxon>Eukaryota</taxon>
        <taxon>Metamonada</taxon>
        <taxon>Parabasalia</taxon>
        <taxon>Tritrichomonadida</taxon>
        <taxon>Tritrichomonadidae</taxon>
        <taxon>Tritrichomonas</taxon>
    </lineage>
</organism>
<sequence length="137" mass="15237">MSGKEDKAKQAEITSTENPDENQEPNEPSPQQSENGPTVFQALGFQENRKVLNTFIGISLALVVVGFGSFYAGKIYIPVIFPSIDPFDAPIYSCVLAVVLTQVIVFGFYFWAWGHDVAEEKHQIELEKQAQAKAKKE</sequence>
<keyword evidence="2" id="KW-0812">Transmembrane</keyword>
<dbReference type="RefSeq" id="XP_068356479.1">
    <property type="nucleotide sequence ID" value="XM_068506676.1"/>
</dbReference>
<accession>A0A1J4JW36</accession>
<dbReference type="VEuPathDB" id="TrichDB:TRFO_29262"/>
<gene>
    <name evidence="3" type="ORF">TRFO_29262</name>
</gene>
<reference evidence="3" key="1">
    <citation type="submission" date="2016-10" db="EMBL/GenBank/DDBJ databases">
        <authorList>
            <person name="Benchimol M."/>
            <person name="Almeida L.G."/>
            <person name="Vasconcelos A.T."/>
            <person name="Perreira-Neves A."/>
            <person name="Rosa I.A."/>
            <person name="Tasca T."/>
            <person name="Bogo M.R."/>
            <person name="de Souza W."/>
        </authorList>
    </citation>
    <scope>NUCLEOTIDE SEQUENCE [LARGE SCALE GENOMIC DNA]</scope>
    <source>
        <strain evidence="3">K</strain>
    </source>
</reference>
<evidence type="ECO:0000313" key="4">
    <source>
        <dbReference type="Proteomes" id="UP000179807"/>
    </source>
</evidence>
<feature type="compositionally biased region" description="Basic and acidic residues" evidence="1">
    <location>
        <begin position="1"/>
        <end position="10"/>
    </location>
</feature>
<dbReference type="Proteomes" id="UP000179807">
    <property type="component" value="Unassembled WGS sequence"/>
</dbReference>
<dbReference type="EMBL" id="MLAK01000830">
    <property type="protein sequence ID" value="OHT03343.1"/>
    <property type="molecule type" value="Genomic_DNA"/>
</dbReference>
<comment type="caution">
    <text evidence="3">The sequence shown here is derived from an EMBL/GenBank/DDBJ whole genome shotgun (WGS) entry which is preliminary data.</text>
</comment>
<keyword evidence="2" id="KW-1133">Transmembrane helix</keyword>
<dbReference type="GeneID" id="94841380"/>
<feature type="transmembrane region" description="Helical" evidence="2">
    <location>
        <begin position="55"/>
        <end position="77"/>
    </location>
</feature>
<keyword evidence="2" id="KW-0472">Membrane</keyword>
<feature type="transmembrane region" description="Helical" evidence="2">
    <location>
        <begin position="89"/>
        <end position="112"/>
    </location>
</feature>
<evidence type="ECO:0000256" key="1">
    <source>
        <dbReference type="SAM" id="MobiDB-lite"/>
    </source>
</evidence>
<evidence type="ECO:0000256" key="2">
    <source>
        <dbReference type="SAM" id="Phobius"/>
    </source>
</evidence>